<dbReference type="InterPro" id="IPR058532">
    <property type="entry name" value="YjbR/MT2646/Rv2570-like"/>
</dbReference>
<accession>A0A3D9L9U7</accession>
<dbReference type="PANTHER" id="PTHR35145:SF1">
    <property type="entry name" value="CYTOPLASMIC PROTEIN"/>
    <property type="match status" value="1"/>
</dbReference>
<dbReference type="GO" id="GO:0003677">
    <property type="term" value="F:DNA binding"/>
    <property type="evidence" value="ECO:0007669"/>
    <property type="project" value="UniProtKB-KW"/>
</dbReference>
<reference evidence="1 2" key="1">
    <citation type="submission" date="2018-07" db="EMBL/GenBank/DDBJ databases">
        <title>Sequencing the genomes of 1000 actinobacteria strains.</title>
        <authorList>
            <person name="Klenk H.-P."/>
        </authorList>
    </citation>
    <scope>NUCLEOTIDE SEQUENCE [LARGE SCALE GENOMIC DNA]</scope>
    <source>
        <strain evidence="1 2">DSM 14442</strain>
    </source>
</reference>
<protein>
    <submittedName>
        <fullName evidence="1">Putative DNA-binding protein (MmcQ/YjbR family)</fullName>
    </submittedName>
</protein>
<dbReference type="InterPro" id="IPR007351">
    <property type="entry name" value="YjbR"/>
</dbReference>
<dbReference type="InterPro" id="IPR038056">
    <property type="entry name" value="YjbR-like_sf"/>
</dbReference>
<dbReference type="SUPFAM" id="SSF142906">
    <property type="entry name" value="YjbR-like"/>
    <property type="match status" value="1"/>
</dbReference>
<keyword evidence="1" id="KW-0238">DNA-binding</keyword>
<dbReference type="Gene3D" id="3.90.1150.30">
    <property type="match status" value="1"/>
</dbReference>
<comment type="caution">
    <text evidence="1">The sequence shown here is derived from an EMBL/GenBank/DDBJ whole genome shotgun (WGS) entry which is preliminary data.</text>
</comment>
<dbReference type="EMBL" id="QREH01000001">
    <property type="protein sequence ID" value="REE02892.1"/>
    <property type="molecule type" value="Genomic_DNA"/>
</dbReference>
<evidence type="ECO:0000313" key="2">
    <source>
        <dbReference type="Proteomes" id="UP000256727"/>
    </source>
</evidence>
<dbReference type="OrthoDB" id="3194910at2"/>
<gene>
    <name evidence="1" type="ORF">C8E99_0682</name>
</gene>
<organism evidence="1 2">
    <name type="scientific">Citricoccus muralis</name>
    <dbReference type="NCBI Taxonomy" id="169134"/>
    <lineage>
        <taxon>Bacteria</taxon>
        <taxon>Bacillati</taxon>
        <taxon>Actinomycetota</taxon>
        <taxon>Actinomycetes</taxon>
        <taxon>Micrococcales</taxon>
        <taxon>Micrococcaceae</taxon>
        <taxon>Citricoccus</taxon>
    </lineage>
</organism>
<evidence type="ECO:0000313" key="1">
    <source>
        <dbReference type="EMBL" id="REE02892.1"/>
    </source>
</evidence>
<sequence>MNGTTVHRIARDAALQFPAVTVDQPFGPDSDVFKVKGRMFMFLAELDGEPIVNLKAEPEDSSALRQAHPEVTPGYHMNKRHWITVTGGDTITGGLVGELVLDSYRLVVEKLPRHARPVDPETFGTTTPAR</sequence>
<name>A0A3D9L9U7_9MICC</name>
<dbReference type="RefSeq" id="WP_115931107.1">
    <property type="nucleotide sequence ID" value="NZ_QREH01000001.1"/>
</dbReference>
<dbReference type="PANTHER" id="PTHR35145">
    <property type="entry name" value="CYTOPLASMIC PROTEIN-RELATED"/>
    <property type="match status" value="1"/>
</dbReference>
<dbReference type="Proteomes" id="UP000256727">
    <property type="component" value="Unassembled WGS sequence"/>
</dbReference>
<dbReference type="AlphaFoldDB" id="A0A3D9L9U7"/>
<dbReference type="Pfam" id="PF04237">
    <property type="entry name" value="YjbR"/>
    <property type="match status" value="1"/>
</dbReference>
<proteinExistence type="predicted"/>
<keyword evidence="2" id="KW-1185">Reference proteome</keyword>